<dbReference type="InterPro" id="IPR052745">
    <property type="entry name" value="G3P_Oxidase/Oxidoreductase"/>
</dbReference>
<dbReference type="PANTHER" id="PTHR42720">
    <property type="entry name" value="GLYCEROL-3-PHOSPHATE DEHYDROGENASE"/>
    <property type="match status" value="1"/>
</dbReference>
<dbReference type="Gene3D" id="3.50.50.60">
    <property type="entry name" value="FAD/NAD(P)-binding domain"/>
    <property type="match status" value="1"/>
</dbReference>
<dbReference type="OMA" id="DVGWGVS"/>
<dbReference type="PROSITE" id="PS51257">
    <property type="entry name" value="PROKAR_LIPOPROTEIN"/>
    <property type="match status" value="1"/>
</dbReference>
<comment type="caution">
    <text evidence="2">The sequence shown here is derived from an EMBL/GenBank/DDBJ whole genome shotgun (WGS) entry which is preliminary data.</text>
</comment>
<dbReference type="PANTHER" id="PTHR42720:SF1">
    <property type="entry name" value="GLYCEROL 3-PHOSPHATE OXIDASE"/>
    <property type="match status" value="1"/>
</dbReference>
<dbReference type="OrthoDB" id="498204at2759"/>
<dbReference type="Gene3D" id="3.30.9.10">
    <property type="entry name" value="D-Amino Acid Oxidase, subunit A, domain 2"/>
    <property type="match status" value="1"/>
</dbReference>
<evidence type="ECO:0000313" key="2">
    <source>
        <dbReference type="EMBL" id="RMX50153.1"/>
    </source>
</evidence>
<dbReference type="InterPro" id="IPR006076">
    <property type="entry name" value="FAD-dep_OxRdtase"/>
</dbReference>
<keyword evidence="3" id="KW-1185">Reference proteome</keyword>
<sequence>MEEDRKFDVAVVGGGVVGCSVLHEFTSLGLRCVLCEKEENLVCGASSGNSGTLHTGFDAPLGSLELRCLQSARELNESFFSKHNIPYRKSGGFIVAWNEEDLEKLPKIVAISHEAGVSDVRQITAQELLEKEPHLNRNALGAVHVPGESIVDPWRIPVTLANLALAQNATILTNCHVTGGKRQGKDWQLSTSKGPITASVVVNCAGLYGDELETIHRQSPFTIKPRKGQYAVFDKSAGKLLNSIIFPVPTPKTKGVLLFPTVYDNIIVGPTAEDQLDRCNAEIDRTVIDTLIYRAQTILPSLKEHSVIGTYAGLRPATEFKDYCIECQPDKAWITVGGIRSTGLSACLGIAKHVAAFLPSLGFENCNSSPENGLTRAERKWKITHPIAKFGLLTGEKIDP</sequence>
<organism evidence="2 3">
    <name type="scientific">Pocillopora damicornis</name>
    <name type="common">Cauliflower coral</name>
    <name type="synonym">Millepora damicornis</name>
    <dbReference type="NCBI Taxonomy" id="46731"/>
    <lineage>
        <taxon>Eukaryota</taxon>
        <taxon>Metazoa</taxon>
        <taxon>Cnidaria</taxon>
        <taxon>Anthozoa</taxon>
        <taxon>Hexacorallia</taxon>
        <taxon>Scleractinia</taxon>
        <taxon>Astrocoeniina</taxon>
        <taxon>Pocilloporidae</taxon>
        <taxon>Pocillopora</taxon>
    </lineage>
</organism>
<protein>
    <recommendedName>
        <fullName evidence="1">FAD dependent oxidoreductase domain-containing protein</fullName>
    </recommendedName>
</protein>
<evidence type="ECO:0000259" key="1">
    <source>
        <dbReference type="Pfam" id="PF01266"/>
    </source>
</evidence>
<proteinExistence type="predicted"/>
<reference evidence="2 3" key="1">
    <citation type="journal article" date="2018" name="Sci. Rep.">
        <title>Comparative analysis of the Pocillopora damicornis genome highlights role of immune system in coral evolution.</title>
        <authorList>
            <person name="Cunning R."/>
            <person name="Bay R.A."/>
            <person name="Gillette P."/>
            <person name="Baker A.C."/>
            <person name="Traylor-Knowles N."/>
        </authorList>
    </citation>
    <scope>NUCLEOTIDE SEQUENCE [LARGE SCALE GENOMIC DNA]</scope>
    <source>
        <strain evidence="2">RSMAS</strain>
        <tissue evidence="2">Whole animal</tissue>
    </source>
</reference>
<name>A0A3M6U924_POCDA</name>
<evidence type="ECO:0000313" key="3">
    <source>
        <dbReference type="Proteomes" id="UP000275408"/>
    </source>
</evidence>
<dbReference type="InterPro" id="IPR036188">
    <property type="entry name" value="FAD/NAD-bd_sf"/>
</dbReference>
<dbReference type="Pfam" id="PF01266">
    <property type="entry name" value="DAO"/>
    <property type="match status" value="1"/>
</dbReference>
<dbReference type="STRING" id="46731.A0A3M6U924"/>
<gene>
    <name evidence="2" type="ORF">pdam_00004853</name>
</gene>
<dbReference type="AlphaFoldDB" id="A0A3M6U924"/>
<feature type="domain" description="FAD dependent oxidoreductase" evidence="1">
    <location>
        <begin position="8"/>
        <end position="356"/>
    </location>
</feature>
<dbReference type="SUPFAM" id="SSF54373">
    <property type="entry name" value="FAD-linked reductases, C-terminal domain"/>
    <property type="match status" value="1"/>
</dbReference>
<accession>A0A3M6U924</accession>
<dbReference type="Proteomes" id="UP000275408">
    <property type="component" value="Unassembled WGS sequence"/>
</dbReference>
<dbReference type="EMBL" id="RCHS01002005">
    <property type="protein sequence ID" value="RMX50153.1"/>
    <property type="molecule type" value="Genomic_DNA"/>
</dbReference>
<dbReference type="SUPFAM" id="SSF51905">
    <property type="entry name" value="FAD/NAD(P)-binding domain"/>
    <property type="match status" value="1"/>
</dbReference>